<keyword evidence="2" id="KW-0732">Signal</keyword>
<reference evidence="4 5" key="1">
    <citation type="submission" date="2016-11" db="EMBL/GenBank/DDBJ databases">
        <authorList>
            <person name="Jaros S."/>
            <person name="Januszkiewicz K."/>
            <person name="Wedrychowicz H."/>
        </authorList>
    </citation>
    <scope>NUCLEOTIDE SEQUENCE [LARGE SCALE GENOMIC DNA]</scope>
    <source>
        <strain evidence="4 5">DSM 27406</strain>
    </source>
</reference>
<dbReference type="STRING" id="1419482.SAMN05444266_101362"/>
<dbReference type="InterPro" id="IPR045619">
    <property type="entry name" value="DUF6443"/>
</dbReference>
<sequence length="1474" mass="162653">MNKFILVLVFGVFPIISVAQENKPVVTTPVSQPVESVPAAYTNPTINYVRTWAPAIPLTNATDVSSRTKPVSQVKEQTAYVDGLGRPLQSVVKGISPQGRDLVTPVIYDQFGREVTKYLPYTSTTGDGNLKLNPFLEQQQFYQGYPSAQNNTIYYSETEFEASPLNRQLKSYAAGNGWARTKGNHPIEQQYLVNESADQVVIWTVDISGNAVASGYYAPGTLYKEVIINEDGAKVISFKDKSDVLILKKTEQTSQHTNAYNGWLSTYYIYDDLGQLRTVIPPLAVEKIIGQWTLGAVQAELCFQYNYDDRGRMIEKKIPGAGVVEMVYDTRDRLVFTRDGNMRGKGNWLVTFYDGLNRQVETAIYHPTVPTDRSSLQSAMNAVTNTTGQQQFTFPGIDNLVMATDQGKSLYEARISIELIDGYDSNTGEKEYSINTSLNTGQVALQLTNPLPAISEGELTPLTFTFYDNYNYPGVIAPVGFDFNPYKDGNAIGPVDPVRTLNTQGLVTGMRTRVLGTNSWLTTTTYYDDKGRTIEIVKENYNGVKHTVHSMYDFTGKVLLTHEQHINPSSAQQSNMDVITRNTYDAGGRLLTVTKRYNNDASLERIILSNTYDANGQLQKKDLGIGNDGIALTSVNYDYNIRGWLTGINKAYVTSGTGDRMYFGQTLSYDNGFNNPSFSGNIAGQLWRGYNDPIARAYGYKYDNASRLLSADFNQQDNGPSDSWTHSSVNFSVSNLGYDANGNIMSMKQDGMVAGAPAVIDNLQYRYMNNSNKLESVNDVGGTSAALGDFKNSPSDGVDYGYDSNGNLTSDNNKGISQINYNILNLPEEITVGTKGSISYLYDATGAKLRKTVIDKTVSPVKTTVTDYMAGLVFKDNVMELISHEEGRLRVVNKQGAAPLYIYDYFLKDHLGNVRTVLTEHNDQTIYAATMETAKASAEEALFSNVATTRADLPVGYPTDETSPVNKFASKLNGGSEKKVGTSLVLRVMAGDTVKIGTKAFYKSTVGQKKNASKEEILSSLLNAFGESAGNGGHGSVASNRTPASNLTGNDLRKLAEKNPDQGAADKPRAYLNYVLFDDQFKLVDQSSGLKQVAATPDELQTLATEDVVMEKSGFLYIYTSNETNQDVYFDNLVVTHNGGPVLEETHYYPFGLTMAGISSNALKGSNYAENRLKYNGKELQSKEFGDGSGLEWYDYGARMQDPQIGRWHGIDAKAEKYNYISPYSYTLNNPINFIDPDGKDVRVGINAENHTITLSSTIFVMGANAEKQTEKYNQFLIDNSRLLSGKFNDADGNEWTISIDINYKVGNEDDKERIAKNPNGDNILELTTNGNFARAESIDGKTPSAQMVREDPNNPYSRVVGRYDGIGRRTVIGIGRNADNSYSDGGTGFHETLHLFGLLDRYYTDKYGAFKESHKGYENDVMGTPAGFPDSNLQMTQGHFNNWGNYIINNKLPSGSIINVTVDRNPLTNALLP</sequence>
<organism evidence="4 5">
    <name type="scientific">Chitinophaga jiangningensis</name>
    <dbReference type="NCBI Taxonomy" id="1419482"/>
    <lineage>
        <taxon>Bacteria</taxon>
        <taxon>Pseudomonadati</taxon>
        <taxon>Bacteroidota</taxon>
        <taxon>Chitinophagia</taxon>
        <taxon>Chitinophagales</taxon>
        <taxon>Chitinophagaceae</taxon>
        <taxon>Chitinophaga</taxon>
    </lineage>
</organism>
<dbReference type="PANTHER" id="PTHR32305:SF15">
    <property type="entry name" value="PROTEIN RHSA-RELATED"/>
    <property type="match status" value="1"/>
</dbReference>
<gene>
    <name evidence="4" type="ORF">SAMN05444266_101362</name>
</gene>
<dbReference type="NCBIfam" id="TIGR03696">
    <property type="entry name" value="Rhs_assc_core"/>
    <property type="match status" value="1"/>
</dbReference>
<feature type="domain" description="DUF6443" evidence="3">
    <location>
        <begin position="60"/>
        <end position="191"/>
    </location>
</feature>
<dbReference type="PANTHER" id="PTHR32305">
    <property type="match status" value="1"/>
</dbReference>
<evidence type="ECO:0000313" key="5">
    <source>
        <dbReference type="Proteomes" id="UP000184420"/>
    </source>
</evidence>
<dbReference type="Pfam" id="PF20041">
    <property type="entry name" value="DUF6443"/>
    <property type="match status" value="1"/>
</dbReference>
<feature type="region of interest" description="Disordered" evidence="1">
    <location>
        <begin position="1032"/>
        <end position="1051"/>
    </location>
</feature>
<evidence type="ECO:0000259" key="3">
    <source>
        <dbReference type="Pfam" id="PF20041"/>
    </source>
</evidence>
<evidence type="ECO:0000313" key="4">
    <source>
        <dbReference type="EMBL" id="SHK84992.1"/>
    </source>
</evidence>
<feature type="signal peptide" evidence="2">
    <location>
        <begin position="1"/>
        <end position="19"/>
    </location>
</feature>
<proteinExistence type="predicted"/>
<dbReference type="InterPro" id="IPR050708">
    <property type="entry name" value="T6SS_VgrG/RHS"/>
</dbReference>
<keyword evidence="5" id="KW-1185">Reference proteome</keyword>
<evidence type="ECO:0000256" key="1">
    <source>
        <dbReference type="SAM" id="MobiDB-lite"/>
    </source>
</evidence>
<feature type="compositionally biased region" description="Polar residues" evidence="1">
    <location>
        <begin position="1037"/>
        <end position="1049"/>
    </location>
</feature>
<dbReference type="Proteomes" id="UP000184420">
    <property type="component" value="Unassembled WGS sequence"/>
</dbReference>
<protein>
    <submittedName>
        <fullName evidence="4">RHS repeat-associated core domain-containing protein</fullName>
    </submittedName>
</protein>
<dbReference type="InterPro" id="IPR022385">
    <property type="entry name" value="Rhs_assc_core"/>
</dbReference>
<dbReference type="EMBL" id="FRBL01000001">
    <property type="protein sequence ID" value="SHK84992.1"/>
    <property type="molecule type" value="Genomic_DNA"/>
</dbReference>
<evidence type="ECO:0000256" key="2">
    <source>
        <dbReference type="SAM" id="SignalP"/>
    </source>
</evidence>
<feature type="chain" id="PRO_5012613008" evidence="2">
    <location>
        <begin position="20"/>
        <end position="1474"/>
    </location>
</feature>
<dbReference type="Gene3D" id="2.180.10.10">
    <property type="entry name" value="RHS repeat-associated core"/>
    <property type="match status" value="2"/>
</dbReference>
<name>A0A1M6VTU6_9BACT</name>
<accession>A0A1M6VTU6</accession>